<evidence type="ECO:0000313" key="14">
    <source>
        <dbReference type="Proteomes" id="UP001589585"/>
    </source>
</evidence>
<dbReference type="Pfam" id="PF02518">
    <property type="entry name" value="HATPase_c"/>
    <property type="match status" value="1"/>
</dbReference>
<evidence type="ECO:0000256" key="2">
    <source>
        <dbReference type="ARBA" id="ARBA00012438"/>
    </source>
</evidence>
<gene>
    <name evidence="13" type="ORF">ACFFU9_11540</name>
</gene>
<dbReference type="Pfam" id="PF07495">
    <property type="entry name" value="Y_Y_Y"/>
    <property type="match status" value="1"/>
</dbReference>
<evidence type="ECO:0000256" key="3">
    <source>
        <dbReference type="ARBA" id="ARBA00022553"/>
    </source>
</evidence>
<dbReference type="SUPFAM" id="SSF52172">
    <property type="entry name" value="CheY-like"/>
    <property type="match status" value="1"/>
</dbReference>
<feature type="domain" description="Response regulatory" evidence="12">
    <location>
        <begin position="1147"/>
        <end position="1262"/>
    </location>
</feature>
<feature type="modified residue" description="4-aspartylphosphate" evidence="7">
    <location>
        <position position="1195"/>
    </location>
</feature>
<dbReference type="InterPro" id="IPR011110">
    <property type="entry name" value="Reg_prop"/>
</dbReference>
<dbReference type="InterPro" id="IPR003661">
    <property type="entry name" value="HisK_dim/P_dom"/>
</dbReference>
<dbReference type="InterPro" id="IPR018060">
    <property type="entry name" value="HTH_AraC"/>
</dbReference>
<feature type="domain" description="Histidine kinase" evidence="11">
    <location>
        <begin position="871"/>
        <end position="1104"/>
    </location>
</feature>
<keyword evidence="6" id="KW-0804">Transcription</keyword>
<feature type="domain" description="HTH araC/xylS-type" evidence="10">
    <location>
        <begin position="1294"/>
        <end position="1393"/>
    </location>
</feature>
<accession>A0ABV5FD43</accession>
<dbReference type="PROSITE" id="PS50109">
    <property type="entry name" value="HIS_KIN"/>
    <property type="match status" value="1"/>
</dbReference>
<dbReference type="InterPro" id="IPR011006">
    <property type="entry name" value="CheY-like_superfamily"/>
</dbReference>
<dbReference type="SUPFAM" id="SSF47384">
    <property type="entry name" value="Homodimeric domain of signal transducing histidine kinase"/>
    <property type="match status" value="1"/>
</dbReference>
<comment type="catalytic activity">
    <reaction evidence="1">
        <text>ATP + protein L-histidine = ADP + protein N-phospho-L-histidine.</text>
        <dbReference type="EC" id="2.7.13.3"/>
    </reaction>
</comment>
<dbReference type="PROSITE" id="PS01124">
    <property type="entry name" value="HTH_ARAC_FAMILY_2"/>
    <property type="match status" value="1"/>
</dbReference>
<dbReference type="Pfam" id="PF12833">
    <property type="entry name" value="HTH_18"/>
    <property type="match status" value="1"/>
</dbReference>
<dbReference type="InterPro" id="IPR036890">
    <property type="entry name" value="HATPase_C_sf"/>
</dbReference>
<dbReference type="SMART" id="SM00342">
    <property type="entry name" value="HTH_ARAC"/>
    <property type="match status" value="1"/>
</dbReference>
<dbReference type="PRINTS" id="PR00344">
    <property type="entry name" value="BCTRLSENSOR"/>
</dbReference>
<sequence>MSHSRTHVPKNNIRAKLYWPLRFAHTLLFSILENQIPDMKKWFYNILLIIISPFILAVNNPHISISKITPSGGVAYSQVTSILEDHHGFIWFGTNNGLFSYNSIDVKRYNHLQNDLSTISTNRINTLYKEKNGKMWVATENGLCAYNAKKDNFDRYSIKDQFDNYIGKDITSFFQDDKDIFWFSDEKGFGTININTSRALYQNINNNTSRVSLVSMDKTMRIWVFYENGNIYYKLKDSNTFQFYSKGIANPVRSVLIDNEFVWIGYESQGLLCLDMHGKAKHHFYSKNSNAPELPSNDVRSIIKDENNQIWVATYNGIAVIDNFKVTFVIDQQKYPELPNHSIWSLYEDSRKNIWIGTWMGGLAFHSAYNNSFLHYNQSTSKNAISNNIVSSFVQVPHKPNILIGTDDGELNNFNPETNIFTTEPIYYNGKVIQNIKSLAYDKFKTLWVGTYAHGVFYRKKNQNTFQRLTPPFNTGFQALDILPTDEGVWISDYPQGVYFYNFTSKKFTQHQHNPLDINTISDDNVRHIIQDKQGHIWFATQNGLNLLRKGSSQFIHFFYQEANNNSIATNYIYCLHEDNKGFIWIGTNGQGLDKYNPKTGTAEHFTIKEGLPGNEIFSILEDFEHNLWITTENGLSMLNPTTNTIRSFISNKGIQNNHFHPTAALSPLNNELYFGGSDGLIRFFPQEIKTNPIPPVTTITHFFINNEEVLPERPNSVLKDIISNTKTLELTHKQNSISFQFISNNYINPQKNEFKYRLKGFDDQWNNSDFNDKANFTNVPPGNYIFEVKAANNDSVWNDNPTQVFINISPPIWLTWYAYLFYIIVFIASIYFFRKQVIHRQRLKSEIQLAKIQQETKEQLHQGKLQFFTNISHEFRTPLTLIQGPVTRLLKTGFENEASNKQLILIKNNTDRLLRLINQFLDFRRIDHGKLKLNPINADIVAFSKNVFNCFEEHARYRAFNFNFISDLTSLKMDFDTDKLDKVLVNMLSNAFKYSPDNGTITLKIQKNTRPKLKSNWNTYTIGEIIDGDFISISISDTGEGMSADTLPQIFERFFQLETNANRGTGIGLSLSTNYITMHHGQLTVSSSEGKGSVFCIYLPERQFAFFNDTPIETTPTSTFDFTSESAAPLENKPKLTEPPENQESLILIAEDNPELLDFLVESLENHFRIAKSKNGKEALEQIHSLYPDLVVSDIMMPEINGIELCSKIKTDIRTSHIPVILLTALDTIQDKITGIHSGADAYLAKPFNEDLLIVQINNLLNSRKGLRESFASSQDSWENHSEIHDLDKKLLLKAINSIEQNITNADFSVEDLAKNLHLSRTHLHRKLKSLTDQSATEFIRSIRLKNAIKLMKKGDTTINEIGYAVGFNSHNYFTKSFKKQYGKTPSDFIKENSDAIGSLNKK</sequence>
<dbReference type="EMBL" id="JBHMFC010000074">
    <property type="protein sequence ID" value="MFB9057372.1"/>
    <property type="molecule type" value="Genomic_DNA"/>
</dbReference>
<evidence type="ECO:0000256" key="8">
    <source>
        <dbReference type="SAM" id="MobiDB-lite"/>
    </source>
</evidence>
<keyword evidence="14" id="KW-1185">Reference proteome</keyword>
<keyword evidence="9" id="KW-0472">Membrane</keyword>
<dbReference type="Proteomes" id="UP001589585">
    <property type="component" value="Unassembled WGS sequence"/>
</dbReference>
<dbReference type="SMART" id="SM00448">
    <property type="entry name" value="REC"/>
    <property type="match status" value="1"/>
</dbReference>
<evidence type="ECO:0000256" key="9">
    <source>
        <dbReference type="SAM" id="Phobius"/>
    </source>
</evidence>
<dbReference type="Gene3D" id="1.10.10.60">
    <property type="entry name" value="Homeodomain-like"/>
    <property type="match status" value="2"/>
</dbReference>
<dbReference type="InterPro" id="IPR005467">
    <property type="entry name" value="His_kinase_dom"/>
</dbReference>
<dbReference type="Gene3D" id="2.60.40.10">
    <property type="entry name" value="Immunoglobulins"/>
    <property type="match status" value="1"/>
</dbReference>
<dbReference type="SUPFAM" id="SSF55874">
    <property type="entry name" value="ATPase domain of HSP90 chaperone/DNA topoisomerase II/histidine kinase"/>
    <property type="match status" value="1"/>
</dbReference>
<keyword evidence="5" id="KW-0238">DNA-binding</keyword>
<organism evidence="13 14">
    <name type="scientific">Mariniflexile ostreae</name>
    <dbReference type="NCBI Taxonomy" id="1520892"/>
    <lineage>
        <taxon>Bacteria</taxon>
        <taxon>Pseudomonadati</taxon>
        <taxon>Bacteroidota</taxon>
        <taxon>Flavobacteriia</taxon>
        <taxon>Flavobacteriales</taxon>
        <taxon>Flavobacteriaceae</taxon>
        <taxon>Mariniflexile</taxon>
    </lineage>
</organism>
<feature type="compositionally biased region" description="Polar residues" evidence="8">
    <location>
        <begin position="1118"/>
        <end position="1127"/>
    </location>
</feature>
<name>A0ABV5FD43_9FLAO</name>
<dbReference type="Gene3D" id="2.130.10.10">
    <property type="entry name" value="YVTN repeat-like/Quinoprotein amine dehydrogenase"/>
    <property type="match status" value="2"/>
</dbReference>
<feature type="transmembrane region" description="Helical" evidence="9">
    <location>
        <begin position="42"/>
        <end position="59"/>
    </location>
</feature>
<dbReference type="InterPro" id="IPR001789">
    <property type="entry name" value="Sig_transdc_resp-reg_receiver"/>
</dbReference>
<evidence type="ECO:0000259" key="11">
    <source>
        <dbReference type="PROSITE" id="PS50109"/>
    </source>
</evidence>
<dbReference type="PROSITE" id="PS50110">
    <property type="entry name" value="RESPONSE_REGULATORY"/>
    <property type="match status" value="1"/>
</dbReference>
<dbReference type="CDD" id="cd00082">
    <property type="entry name" value="HisKA"/>
    <property type="match status" value="1"/>
</dbReference>
<dbReference type="Gene3D" id="3.30.565.10">
    <property type="entry name" value="Histidine kinase-like ATPase, C-terminal domain"/>
    <property type="match status" value="1"/>
</dbReference>
<dbReference type="Pfam" id="PF07494">
    <property type="entry name" value="Reg_prop"/>
    <property type="match status" value="6"/>
</dbReference>
<dbReference type="InterPro" id="IPR036097">
    <property type="entry name" value="HisK_dim/P_sf"/>
</dbReference>
<proteinExistence type="predicted"/>
<dbReference type="SMART" id="SM00387">
    <property type="entry name" value="HATPase_c"/>
    <property type="match status" value="1"/>
</dbReference>
<protein>
    <recommendedName>
        <fullName evidence="2">histidine kinase</fullName>
        <ecNumber evidence="2">2.7.13.3</ecNumber>
    </recommendedName>
</protein>
<dbReference type="Pfam" id="PF00512">
    <property type="entry name" value="HisKA"/>
    <property type="match status" value="1"/>
</dbReference>
<evidence type="ECO:0000256" key="7">
    <source>
        <dbReference type="PROSITE-ProRule" id="PRU00169"/>
    </source>
</evidence>
<dbReference type="SUPFAM" id="SSF46689">
    <property type="entry name" value="Homeodomain-like"/>
    <property type="match status" value="1"/>
</dbReference>
<keyword evidence="9" id="KW-1133">Transmembrane helix</keyword>
<dbReference type="PROSITE" id="PS00041">
    <property type="entry name" value="HTH_ARAC_FAMILY_1"/>
    <property type="match status" value="1"/>
</dbReference>
<reference evidence="13 14" key="1">
    <citation type="submission" date="2024-09" db="EMBL/GenBank/DDBJ databases">
        <authorList>
            <person name="Sun Q."/>
            <person name="Mori K."/>
        </authorList>
    </citation>
    <scope>NUCLEOTIDE SEQUENCE [LARGE SCALE GENOMIC DNA]</scope>
    <source>
        <strain evidence="13 14">CECT 8622</strain>
    </source>
</reference>
<dbReference type="RefSeq" id="WP_379861598.1">
    <property type="nucleotide sequence ID" value="NZ_JBHMFC010000074.1"/>
</dbReference>
<dbReference type="EC" id="2.7.13.3" evidence="2"/>
<evidence type="ECO:0000313" key="13">
    <source>
        <dbReference type="EMBL" id="MFB9057372.1"/>
    </source>
</evidence>
<dbReference type="InterPro" id="IPR004358">
    <property type="entry name" value="Sig_transdc_His_kin-like_C"/>
</dbReference>
<evidence type="ECO:0000256" key="4">
    <source>
        <dbReference type="ARBA" id="ARBA00023015"/>
    </source>
</evidence>
<dbReference type="Gene3D" id="3.40.50.2300">
    <property type="match status" value="1"/>
</dbReference>
<dbReference type="SUPFAM" id="SSF63829">
    <property type="entry name" value="Calcium-dependent phosphotriesterase"/>
    <property type="match status" value="3"/>
</dbReference>
<dbReference type="InterPro" id="IPR013783">
    <property type="entry name" value="Ig-like_fold"/>
</dbReference>
<dbReference type="InterPro" id="IPR011123">
    <property type="entry name" value="Y_Y_Y"/>
</dbReference>
<evidence type="ECO:0000256" key="1">
    <source>
        <dbReference type="ARBA" id="ARBA00000085"/>
    </source>
</evidence>
<evidence type="ECO:0000256" key="6">
    <source>
        <dbReference type="ARBA" id="ARBA00023163"/>
    </source>
</evidence>
<evidence type="ECO:0000259" key="10">
    <source>
        <dbReference type="PROSITE" id="PS01124"/>
    </source>
</evidence>
<comment type="caution">
    <text evidence="13">The sequence shown here is derived from an EMBL/GenBank/DDBJ whole genome shotgun (WGS) entry which is preliminary data.</text>
</comment>
<keyword evidence="9" id="KW-0812">Transmembrane</keyword>
<evidence type="ECO:0000259" key="12">
    <source>
        <dbReference type="PROSITE" id="PS50110"/>
    </source>
</evidence>
<evidence type="ECO:0000256" key="5">
    <source>
        <dbReference type="ARBA" id="ARBA00023125"/>
    </source>
</evidence>
<dbReference type="InterPro" id="IPR003594">
    <property type="entry name" value="HATPase_dom"/>
</dbReference>
<dbReference type="Pfam" id="PF00072">
    <property type="entry name" value="Response_reg"/>
    <property type="match status" value="1"/>
</dbReference>
<dbReference type="InterPro" id="IPR009057">
    <property type="entry name" value="Homeodomain-like_sf"/>
</dbReference>
<dbReference type="InterPro" id="IPR018062">
    <property type="entry name" value="HTH_AraC-typ_CS"/>
</dbReference>
<keyword evidence="3 7" id="KW-0597">Phosphoprotein</keyword>
<feature type="region of interest" description="Disordered" evidence="8">
    <location>
        <begin position="1118"/>
        <end position="1140"/>
    </location>
</feature>
<dbReference type="InterPro" id="IPR015943">
    <property type="entry name" value="WD40/YVTN_repeat-like_dom_sf"/>
</dbReference>
<dbReference type="PANTHER" id="PTHR43547:SF2">
    <property type="entry name" value="HYBRID SIGNAL TRANSDUCTION HISTIDINE KINASE C"/>
    <property type="match status" value="1"/>
</dbReference>
<dbReference type="PANTHER" id="PTHR43547">
    <property type="entry name" value="TWO-COMPONENT HISTIDINE KINASE"/>
    <property type="match status" value="1"/>
</dbReference>
<dbReference type="Gene3D" id="1.10.287.130">
    <property type="match status" value="1"/>
</dbReference>
<dbReference type="SMART" id="SM00388">
    <property type="entry name" value="HisKA"/>
    <property type="match status" value="1"/>
</dbReference>
<feature type="transmembrane region" description="Helical" evidence="9">
    <location>
        <begin position="814"/>
        <end position="834"/>
    </location>
</feature>
<keyword evidence="4" id="KW-0805">Transcription regulation</keyword>